<reference evidence="1 2" key="1">
    <citation type="submission" date="2023-08" db="EMBL/GenBank/DDBJ databases">
        <title>Alcaligenaceae gen. nov., a novel taxon isolated from the sludge of Yixing Pesticide Factory.</title>
        <authorList>
            <person name="Ruan L."/>
        </authorList>
    </citation>
    <scope>NUCLEOTIDE SEQUENCE [LARGE SCALE GENOMIC DNA]</scope>
    <source>
        <strain evidence="1 2">LG-2</strain>
    </source>
</reference>
<sequence>MDTWLTSLQTSTPQEGYELAIKLSRMAVKYTQPSAEARDKLRPVYEDDADALIAVSQVVATNFQTIAAANDYWK</sequence>
<dbReference type="InterPro" id="IPR038125">
    <property type="entry name" value="HTHP_sf"/>
</dbReference>
<dbReference type="RefSeq" id="WP_165279633.1">
    <property type="nucleotide sequence ID" value="NZ_JAUZQE010000031.1"/>
</dbReference>
<protein>
    <submittedName>
        <fullName evidence="1">Hexameric tyrosine-coordinated heme protein</fullName>
    </submittedName>
</protein>
<gene>
    <name evidence="1" type="ORF">Q8947_11695</name>
</gene>
<proteinExistence type="predicted"/>
<dbReference type="EMBL" id="JAUZQE010000031">
    <property type="protein sequence ID" value="MDR4126643.1"/>
    <property type="molecule type" value="Genomic_DNA"/>
</dbReference>
<dbReference type="Pfam" id="PF11534">
    <property type="entry name" value="HTHP"/>
    <property type="match status" value="1"/>
</dbReference>
<dbReference type="Gene3D" id="6.10.80.10">
    <property type="entry name" value="Hexameric tyrosine-coordinated heme protein (HTHP)"/>
    <property type="match status" value="1"/>
</dbReference>
<organism evidence="1 2">
    <name type="scientific">Yanghanlia caeni</name>
    <dbReference type="NCBI Taxonomy" id="3064283"/>
    <lineage>
        <taxon>Bacteria</taxon>
        <taxon>Pseudomonadati</taxon>
        <taxon>Pseudomonadota</taxon>
        <taxon>Betaproteobacteria</taxon>
        <taxon>Burkholderiales</taxon>
        <taxon>Alcaligenaceae</taxon>
        <taxon>Yanghanlia</taxon>
    </lineage>
</organism>
<evidence type="ECO:0000313" key="2">
    <source>
        <dbReference type="Proteomes" id="UP001232156"/>
    </source>
</evidence>
<comment type="caution">
    <text evidence="1">The sequence shown here is derived from an EMBL/GenBank/DDBJ whole genome shotgun (WGS) entry which is preliminary data.</text>
</comment>
<keyword evidence="2" id="KW-1185">Reference proteome</keyword>
<evidence type="ECO:0000313" key="1">
    <source>
        <dbReference type="EMBL" id="MDR4126643.1"/>
    </source>
</evidence>
<dbReference type="Proteomes" id="UP001232156">
    <property type="component" value="Unassembled WGS sequence"/>
</dbReference>
<dbReference type="InterPro" id="IPR021111">
    <property type="entry name" value="Hexamer_Tyr-coord_heme_pr_HTHP"/>
</dbReference>
<accession>A0ABU1D872</accession>
<name>A0ABU1D872_9BURK</name>